<dbReference type="SUPFAM" id="SSF50249">
    <property type="entry name" value="Nucleic acid-binding proteins"/>
    <property type="match status" value="1"/>
</dbReference>
<name>A0A9D2GGX5_9FIRM</name>
<comment type="catalytic activity">
    <reaction evidence="14 15">
        <text>ATP + H2O = ADP + phosphate + H(+)</text>
        <dbReference type="Rhea" id="RHEA:13065"/>
        <dbReference type="ChEBI" id="CHEBI:15377"/>
        <dbReference type="ChEBI" id="CHEBI:15378"/>
        <dbReference type="ChEBI" id="CHEBI:30616"/>
        <dbReference type="ChEBI" id="CHEBI:43474"/>
        <dbReference type="ChEBI" id="CHEBI:456216"/>
        <dbReference type="EC" id="5.6.2.4"/>
    </reaction>
</comment>
<reference evidence="18" key="1">
    <citation type="journal article" date="2021" name="PeerJ">
        <title>Extensive microbial diversity within the chicken gut microbiome revealed by metagenomics and culture.</title>
        <authorList>
            <person name="Gilroy R."/>
            <person name="Ravi A."/>
            <person name="Getino M."/>
            <person name="Pursley I."/>
            <person name="Horton D.L."/>
            <person name="Alikhan N.F."/>
            <person name="Baker D."/>
            <person name="Gharbi K."/>
            <person name="Hall N."/>
            <person name="Watson M."/>
            <person name="Adriaenssens E.M."/>
            <person name="Foster-Nyarko E."/>
            <person name="Jarju S."/>
            <person name="Secka A."/>
            <person name="Antonio M."/>
            <person name="Oren A."/>
            <person name="Chaudhuri R.R."/>
            <person name="La Ragione R."/>
            <person name="Hildebrand F."/>
            <person name="Pallen M.J."/>
        </authorList>
    </citation>
    <scope>NUCLEOTIDE SEQUENCE</scope>
    <source>
        <strain evidence="18">ChiBcec1-1093</strain>
    </source>
</reference>
<evidence type="ECO:0000313" key="19">
    <source>
        <dbReference type="Proteomes" id="UP000824101"/>
    </source>
</evidence>
<dbReference type="InterPro" id="IPR033454">
    <property type="entry name" value="RecG_wedge"/>
</dbReference>
<evidence type="ECO:0000256" key="11">
    <source>
        <dbReference type="ARBA" id="ARBA00023235"/>
    </source>
</evidence>
<dbReference type="NCBIfam" id="NF008165">
    <property type="entry name" value="PRK10917.1-3"/>
    <property type="match status" value="1"/>
</dbReference>
<dbReference type="Proteomes" id="UP000824101">
    <property type="component" value="Unassembled WGS sequence"/>
</dbReference>
<evidence type="ECO:0000259" key="17">
    <source>
        <dbReference type="PROSITE" id="PS51194"/>
    </source>
</evidence>
<dbReference type="Gene3D" id="2.40.50.140">
    <property type="entry name" value="Nucleic acid-binding proteins"/>
    <property type="match status" value="1"/>
</dbReference>
<evidence type="ECO:0000259" key="16">
    <source>
        <dbReference type="PROSITE" id="PS51192"/>
    </source>
</evidence>
<evidence type="ECO:0000256" key="3">
    <source>
        <dbReference type="ARBA" id="ARBA00022741"/>
    </source>
</evidence>
<dbReference type="GO" id="GO:0005524">
    <property type="term" value="F:ATP binding"/>
    <property type="evidence" value="ECO:0007669"/>
    <property type="project" value="UniProtKB-KW"/>
</dbReference>
<keyword evidence="9 15" id="KW-0233">DNA recombination</keyword>
<feature type="domain" description="Helicase ATP-binding" evidence="16">
    <location>
        <begin position="270"/>
        <end position="433"/>
    </location>
</feature>
<dbReference type="Gene3D" id="1.10.150.20">
    <property type="entry name" value="5' to 3' exonuclease, C-terminal subdomain"/>
    <property type="match status" value="1"/>
</dbReference>
<dbReference type="NCBIfam" id="TIGR00643">
    <property type="entry name" value="recG"/>
    <property type="match status" value="1"/>
</dbReference>
<dbReference type="EMBL" id="DXBC01000044">
    <property type="protein sequence ID" value="HIZ78707.1"/>
    <property type="molecule type" value="Genomic_DNA"/>
</dbReference>
<protein>
    <recommendedName>
        <fullName evidence="2 15">ATP-dependent DNA helicase RecG</fullName>
        <ecNumber evidence="13 15">5.6.2.4</ecNumber>
    </recommendedName>
</protein>
<dbReference type="PANTHER" id="PTHR47964">
    <property type="entry name" value="ATP-DEPENDENT DNA HELICASE HOMOLOG RECG, CHLOROPLASTIC"/>
    <property type="match status" value="1"/>
</dbReference>
<dbReference type="SMART" id="SM00490">
    <property type="entry name" value="HELICc"/>
    <property type="match status" value="1"/>
</dbReference>
<keyword evidence="11" id="KW-0413">Isomerase</keyword>
<reference evidence="18" key="2">
    <citation type="submission" date="2021-04" db="EMBL/GenBank/DDBJ databases">
        <authorList>
            <person name="Gilroy R."/>
        </authorList>
    </citation>
    <scope>NUCLEOTIDE SEQUENCE</scope>
    <source>
        <strain evidence="18">ChiBcec1-1093</strain>
    </source>
</reference>
<comment type="similarity">
    <text evidence="1 15">Belongs to the helicase family. RecG subfamily.</text>
</comment>
<comment type="catalytic activity">
    <reaction evidence="12 15">
        <text>Couples ATP hydrolysis with the unwinding of duplex DNA by translocating in the 3'-5' direction.</text>
        <dbReference type="EC" id="5.6.2.4"/>
    </reaction>
</comment>
<dbReference type="InterPro" id="IPR012340">
    <property type="entry name" value="NA-bd_OB-fold"/>
</dbReference>
<dbReference type="PROSITE" id="PS51194">
    <property type="entry name" value="HELICASE_CTER"/>
    <property type="match status" value="1"/>
</dbReference>
<keyword evidence="3 15" id="KW-0547">Nucleotide-binding</keyword>
<proteinExistence type="inferred from homology"/>
<dbReference type="InterPro" id="IPR045562">
    <property type="entry name" value="RecG_dom3_C"/>
</dbReference>
<keyword evidence="6 15" id="KW-0347">Helicase</keyword>
<dbReference type="Pfam" id="PF17191">
    <property type="entry name" value="RecG_wedge"/>
    <property type="match status" value="1"/>
</dbReference>
<dbReference type="Gene3D" id="3.40.50.300">
    <property type="entry name" value="P-loop containing nucleotide triphosphate hydrolases"/>
    <property type="match status" value="2"/>
</dbReference>
<evidence type="ECO:0000256" key="5">
    <source>
        <dbReference type="ARBA" id="ARBA00022801"/>
    </source>
</evidence>
<dbReference type="CDD" id="cd04488">
    <property type="entry name" value="RecG_wedge_OBF"/>
    <property type="match status" value="1"/>
</dbReference>
<evidence type="ECO:0000256" key="7">
    <source>
        <dbReference type="ARBA" id="ARBA00022840"/>
    </source>
</evidence>
<comment type="function">
    <text evidence="15">Plays a critical role in recombination and DNA repair. Helps process Holliday junction intermediates to mature products by catalyzing branch migration. Has replication fork regression activity, unwinds stalled or blocked replication forks to make a HJ that can be resolved. Has a DNA unwinding activity characteristic of a DNA helicase with 3'-5' polarity.</text>
</comment>
<evidence type="ECO:0000256" key="14">
    <source>
        <dbReference type="ARBA" id="ARBA00048988"/>
    </source>
</evidence>
<evidence type="ECO:0000256" key="15">
    <source>
        <dbReference type="RuleBase" id="RU363016"/>
    </source>
</evidence>
<dbReference type="Pfam" id="PF00270">
    <property type="entry name" value="DEAD"/>
    <property type="match status" value="1"/>
</dbReference>
<dbReference type="Pfam" id="PF00271">
    <property type="entry name" value="Helicase_C"/>
    <property type="match status" value="1"/>
</dbReference>
<evidence type="ECO:0000313" key="18">
    <source>
        <dbReference type="EMBL" id="HIZ78707.1"/>
    </source>
</evidence>
<comment type="caution">
    <text evidence="18">The sequence shown here is derived from an EMBL/GenBank/DDBJ whole genome shotgun (WGS) entry which is preliminary data.</text>
</comment>
<gene>
    <name evidence="18" type="primary">recG</name>
    <name evidence="18" type="ORF">IAA17_02830</name>
</gene>
<dbReference type="NCBIfam" id="NF008168">
    <property type="entry name" value="PRK10917.2-2"/>
    <property type="match status" value="1"/>
</dbReference>
<dbReference type="GO" id="GO:0006281">
    <property type="term" value="P:DNA repair"/>
    <property type="evidence" value="ECO:0007669"/>
    <property type="project" value="UniProtKB-UniRule"/>
</dbReference>
<dbReference type="SUPFAM" id="SSF52540">
    <property type="entry name" value="P-loop containing nucleoside triphosphate hydrolases"/>
    <property type="match status" value="2"/>
</dbReference>
<evidence type="ECO:0000256" key="13">
    <source>
        <dbReference type="ARBA" id="ARBA00034808"/>
    </source>
</evidence>
<evidence type="ECO:0000256" key="10">
    <source>
        <dbReference type="ARBA" id="ARBA00023204"/>
    </source>
</evidence>
<keyword evidence="4 15" id="KW-0227">DNA damage</keyword>
<dbReference type="InterPro" id="IPR011545">
    <property type="entry name" value="DEAD/DEAH_box_helicase_dom"/>
</dbReference>
<dbReference type="InterPro" id="IPR027417">
    <property type="entry name" value="P-loop_NTPase"/>
</dbReference>
<evidence type="ECO:0000256" key="2">
    <source>
        <dbReference type="ARBA" id="ARBA00017846"/>
    </source>
</evidence>
<keyword evidence="5 15" id="KW-0378">Hydrolase</keyword>
<evidence type="ECO:0000256" key="6">
    <source>
        <dbReference type="ARBA" id="ARBA00022806"/>
    </source>
</evidence>
<dbReference type="GO" id="GO:0003677">
    <property type="term" value="F:DNA binding"/>
    <property type="evidence" value="ECO:0007669"/>
    <property type="project" value="UniProtKB-KW"/>
</dbReference>
<sequence length="683" mass="76652">MNEQPVTSLKGIGEKTGKLFEKLGVHTVRELLEYYPRGYDAYDPPVPIGELKPDSTAAVEGMLKKDGDVRRFSRMAVTVASLSDGSGTLQLTWYNMPYLRTMLKAGSRYIFRGRVVKKNGRMIMEQPEIFSLAAYEARAGSMQPIYGQTKGLGNKTIAKAVAQALEGRGMEREYLPEDIRTRYELAEYNFALEHIHFPSSREELLFARKRLVFDEFFMFILAVRRLKEKRQDQKSRYVLERRPEVDRLRESLPYSLTGAQAKVLEEVFSDLSGGMAMNRLIQGDVGSGKTIIAVLALLQAAYNGCQGALMAPTEVLARQHYESMTELFAAHGIDKVPVLVTGSMTAKEKRLAYEKIASHEADIIVGTHALIQEKVIYDNLALVITDEQHRFGVGQREALGDKGDRPHVLVMSATPIPRTLAIILYGDLDISVIDEMPADRLPIKNCVVTPDWRPKAYRFIEKEVAAGHQAYVICPMVEESEMLEAENVTDYTEKLRQELPSSICVESLHGKMKGKEKNRIMEAFAAGEIQVLVSTTVVEVGVNVPNATVMMIENAERFGLAQLHQLRGRVGRGKHQSYCIMINCGEEGAGERLDILNRSNDGFYIASEDLKLRGPGDIFGIRQSGDMEFKLADIFTDAKVLKTVSEEVNRLLAADPDLSMPEHGELKRRLDQYLERSYDKLNL</sequence>
<dbReference type="PROSITE" id="PS51192">
    <property type="entry name" value="HELICASE_ATP_BIND_1"/>
    <property type="match status" value="1"/>
</dbReference>
<keyword evidence="7 15" id="KW-0067">ATP-binding</keyword>
<dbReference type="EC" id="5.6.2.4" evidence="13 15"/>
<dbReference type="Pfam" id="PF19833">
    <property type="entry name" value="RecG_dom3_C"/>
    <property type="match status" value="1"/>
</dbReference>
<feature type="domain" description="Helicase C-terminal" evidence="17">
    <location>
        <begin position="452"/>
        <end position="611"/>
    </location>
</feature>
<evidence type="ECO:0000256" key="8">
    <source>
        <dbReference type="ARBA" id="ARBA00023125"/>
    </source>
</evidence>
<dbReference type="SMART" id="SM00487">
    <property type="entry name" value="DEXDc"/>
    <property type="match status" value="1"/>
</dbReference>
<dbReference type="CDD" id="cd17992">
    <property type="entry name" value="DEXHc_RecG"/>
    <property type="match status" value="1"/>
</dbReference>
<keyword evidence="10 15" id="KW-0234">DNA repair</keyword>
<evidence type="ECO:0000256" key="12">
    <source>
        <dbReference type="ARBA" id="ARBA00034617"/>
    </source>
</evidence>
<dbReference type="AlphaFoldDB" id="A0A9D2GGX5"/>
<dbReference type="PANTHER" id="PTHR47964:SF1">
    <property type="entry name" value="ATP-DEPENDENT DNA HELICASE HOMOLOG RECG, CHLOROPLASTIC"/>
    <property type="match status" value="1"/>
</dbReference>
<evidence type="ECO:0000256" key="1">
    <source>
        <dbReference type="ARBA" id="ARBA00007504"/>
    </source>
</evidence>
<dbReference type="InterPro" id="IPR004609">
    <property type="entry name" value="ATP-dep_DNA_helicase_RecG"/>
</dbReference>
<dbReference type="InterPro" id="IPR047112">
    <property type="entry name" value="RecG/Mfd"/>
</dbReference>
<evidence type="ECO:0000256" key="9">
    <source>
        <dbReference type="ARBA" id="ARBA00023172"/>
    </source>
</evidence>
<dbReference type="InterPro" id="IPR001650">
    <property type="entry name" value="Helicase_C-like"/>
</dbReference>
<accession>A0A9D2GGX5</accession>
<dbReference type="GO" id="GO:0006310">
    <property type="term" value="P:DNA recombination"/>
    <property type="evidence" value="ECO:0007669"/>
    <property type="project" value="UniProtKB-UniRule"/>
</dbReference>
<dbReference type="InterPro" id="IPR014001">
    <property type="entry name" value="Helicase_ATP-bd"/>
</dbReference>
<dbReference type="GO" id="GO:0043138">
    <property type="term" value="F:3'-5' DNA helicase activity"/>
    <property type="evidence" value="ECO:0007669"/>
    <property type="project" value="UniProtKB-EC"/>
</dbReference>
<evidence type="ECO:0000256" key="4">
    <source>
        <dbReference type="ARBA" id="ARBA00022763"/>
    </source>
</evidence>
<dbReference type="GO" id="GO:0016787">
    <property type="term" value="F:hydrolase activity"/>
    <property type="evidence" value="ECO:0007669"/>
    <property type="project" value="UniProtKB-KW"/>
</dbReference>
<organism evidence="18 19">
    <name type="scientific">Candidatus Lachnoclostridium stercorigallinarum</name>
    <dbReference type="NCBI Taxonomy" id="2838634"/>
    <lineage>
        <taxon>Bacteria</taxon>
        <taxon>Bacillati</taxon>
        <taxon>Bacillota</taxon>
        <taxon>Clostridia</taxon>
        <taxon>Lachnospirales</taxon>
        <taxon>Lachnospiraceae</taxon>
    </lineage>
</organism>
<keyword evidence="8" id="KW-0238">DNA-binding</keyword>